<dbReference type="OrthoDB" id="10252707at2759"/>
<evidence type="ECO:0000259" key="2">
    <source>
        <dbReference type="Pfam" id="PF09088"/>
    </source>
</evidence>
<feature type="region of interest" description="Disordered" evidence="1">
    <location>
        <begin position="1"/>
        <end position="38"/>
    </location>
</feature>
<dbReference type="GO" id="GO:0005634">
    <property type="term" value="C:nucleus"/>
    <property type="evidence" value="ECO:0007669"/>
    <property type="project" value="TreeGrafter"/>
</dbReference>
<proteinExistence type="predicted"/>
<dbReference type="STRING" id="341454.A0A4S2N8T2"/>
<dbReference type="SUPFAM" id="SSF48371">
    <property type="entry name" value="ARM repeat"/>
    <property type="match status" value="3"/>
</dbReference>
<dbReference type="Pfam" id="PF09088">
    <property type="entry name" value="MIF4G_like"/>
    <property type="match status" value="1"/>
</dbReference>
<evidence type="ECO:0000313" key="5">
    <source>
        <dbReference type="Proteomes" id="UP000298138"/>
    </source>
</evidence>
<dbReference type="InParanoid" id="A0A4S2N8T2"/>
<evidence type="ECO:0000313" key="4">
    <source>
        <dbReference type="EMBL" id="TGZ85604.1"/>
    </source>
</evidence>
<keyword evidence="5" id="KW-1185">Reference proteome</keyword>
<evidence type="ECO:0000256" key="1">
    <source>
        <dbReference type="SAM" id="MobiDB-lite"/>
    </source>
</evidence>
<dbReference type="PANTHER" id="PTHR12412:SF2">
    <property type="entry name" value="NUCLEAR CAP-BINDING PROTEIN SUBUNIT 1"/>
    <property type="match status" value="1"/>
</dbReference>
<protein>
    <recommendedName>
        <fullName evidence="6">Cap binding protein</fullName>
    </recommendedName>
</protein>
<accession>A0A4S2N8T2</accession>
<dbReference type="Proteomes" id="UP000298138">
    <property type="component" value="Unassembled WGS sequence"/>
</dbReference>
<dbReference type="GO" id="GO:0000184">
    <property type="term" value="P:nuclear-transcribed mRNA catabolic process, nonsense-mediated decay"/>
    <property type="evidence" value="ECO:0007669"/>
    <property type="project" value="TreeGrafter"/>
</dbReference>
<dbReference type="GO" id="GO:0006406">
    <property type="term" value="P:mRNA export from nucleus"/>
    <property type="evidence" value="ECO:0007669"/>
    <property type="project" value="InterPro"/>
</dbReference>
<feature type="domain" description="MIF4G-like type 1" evidence="2">
    <location>
        <begin position="324"/>
        <end position="515"/>
    </location>
</feature>
<dbReference type="Pfam" id="PF09090">
    <property type="entry name" value="MIF4G_like_2"/>
    <property type="match status" value="1"/>
</dbReference>
<dbReference type="InterPro" id="IPR015172">
    <property type="entry name" value="MIF4G-like_typ-1"/>
</dbReference>
<feature type="compositionally biased region" description="Basic and acidic residues" evidence="1">
    <location>
        <begin position="26"/>
        <end position="38"/>
    </location>
</feature>
<dbReference type="Gene3D" id="1.25.40.180">
    <property type="match status" value="3"/>
</dbReference>
<dbReference type="InterPro" id="IPR027159">
    <property type="entry name" value="CBP80"/>
</dbReference>
<name>A0A4S2N8T2_9PEZI</name>
<dbReference type="InterPro" id="IPR016024">
    <property type="entry name" value="ARM-type_fold"/>
</dbReference>
<dbReference type="InterPro" id="IPR015174">
    <property type="entry name" value="MIF4G-like_typ-2"/>
</dbReference>
<feature type="compositionally biased region" description="Basic and acidic residues" evidence="1">
    <location>
        <begin position="1"/>
        <end position="11"/>
    </location>
</feature>
<dbReference type="GO" id="GO:0000339">
    <property type="term" value="F:RNA cap binding"/>
    <property type="evidence" value="ECO:0007669"/>
    <property type="project" value="InterPro"/>
</dbReference>
<dbReference type="EMBL" id="ML220112">
    <property type="protein sequence ID" value="TGZ85604.1"/>
    <property type="molecule type" value="Genomic_DNA"/>
</dbReference>
<dbReference type="FunCoup" id="A0A4S2N8T2">
    <property type="interactions" value="822"/>
</dbReference>
<dbReference type="PANTHER" id="PTHR12412">
    <property type="entry name" value="CAP BINDING PROTEIN"/>
    <property type="match status" value="1"/>
</dbReference>
<gene>
    <name evidence="4" type="ORF">EX30DRAFT_314779</name>
</gene>
<evidence type="ECO:0000259" key="3">
    <source>
        <dbReference type="Pfam" id="PF09090"/>
    </source>
</evidence>
<dbReference type="GO" id="GO:0005846">
    <property type="term" value="C:nuclear cap binding complex"/>
    <property type="evidence" value="ECO:0007669"/>
    <property type="project" value="InterPro"/>
</dbReference>
<evidence type="ECO:0008006" key="6">
    <source>
        <dbReference type="Google" id="ProtNLM"/>
    </source>
</evidence>
<reference evidence="4 5" key="1">
    <citation type="submission" date="2019-04" db="EMBL/GenBank/DDBJ databases">
        <title>Comparative genomics and transcriptomics to analyze fruiting body development in filamentous ascomycetes.</title>
        <authorList>
            <consortium name="DOE Joint Genome Institute"/>
            <person name="Lutkenhaus R."/>
            <person name="Traeger S."/>
            <person name="Breuer J."/>
            <person name="Kuo A."/>
            <person name="Lipzen A."/>
            <person name="Pangilinan J."/>
            <person name="Dilworth D."/>
            <person name="Sandor L."/>
            <person name="Poggeler S."/>
            <person name="Barry K."/>
            <person name="Grigoriev I.V."/>
            <person name="Nowrousian M."/>
        </authorList>
    </citation>
    <scope>NUCLEOTIDE SEQUENCE [LARGE SCALE GENOMIC DNA]</scope>
    <source>
        <strain evidence="4 5">CBS 389.68</strain>
    </source>
</reference>
<organism evidence="4 5">
    <name type="scientific">Ascodesmis nigricans</name>
    <dbReference type="NCBI Taxonomy" id="341454"/>
    <lineage>
        <taxon>Eukaryota</taxon>
        <taxon>Fungi</taxon>
        <taxon>Dikarya</taxon>
        <taxon>Ascomycota</taxon>
        <taxon>Pezizomycotina</taxon>
        <taxon>Pezizomycetes</taxon>
        <taxon>Pezizales</taxon>
        <taxon>Ascodesmidaceae</taxon>
        <taxon>Ascodesmis</taxon>
    </lineage>
</organism>
<dbReference type="AlphaFoldDB" id="A0A4S2N8T2"/>
<dbReference type="GO" id="GO:0003729">
    <property type="term" value="F:mRNA binding"/>
    <property type="evidence" value="ECO:0007669"/>
    <property type="project" value="TreeGrafter"/>
</dbReference>
<sequence length="797" mass="90256">MGDFYRRDGNRRPPKRRYRDDDEDGDYNRRGDRYGRDDPLNRLKRETIKIAESALVKIEDSIQQLADGFVKNFDDEEFRAGYLAVLHDLVVEQPFKIPFVATIVRIANVANEAVGKATIDHFGAELHRYWKGGAFTQFKLILRFFTCLGDMVGADGVYPILEQLWTKLETYNTEGNEGLVLAIVYMILITLPYAAVSGSEKFSNETITEILGKVEKYADVKHPLQTLLDPFSGNQPPYNEPRAQGVHMVSVLFQNIQLSITEEPANDWSGTNCLPTPWKDMITTGTAQTLPTLELPEDFPLDKSTIFPEYYFSVFADQPFKTVPSCMDLSNAIFRDAIVDTINLLDCNRLTVSRYLIELDCFYNPRSFIRRATPYDRVNDAAAAGTSTWKPEDIAVDAIFSQLFRLPTPQHKLVYYHSILTELCKLQPAAIAPSLGRAIRFMYRNLEIIDTELIYRFVDWFSHHLSNFGYTWKWAEWSEHLNFPDVHPKKAFVLGSLEKEIRLSFATRIKGTLPDPFKELIPEEREKEQPVFKFDLPDNPLADVGKDLLTVVAERKPEPEVKEAFEKVALAAQERGLIDDSDPGAVTRDAYVTVICHIGAKSLSHVLSCIERTKETLLALGTEHPDARRQIVASVLSYWKDQPGIGANVVDKLLNYSIISPISVVEYVLSDAGPEALSRVHAWEMVATTINKVNNRLKQILAAKDSVLGAEGVLPEQIAVFEETLKGAREEQEAILKLVTERLGKLASSEEDEGEGDVESRAWVMWWAKGWLKAFRRKFGVKDEADVVMENDDEVAV</sequence>
<feature type="domain" description="MIF4G-like type 2" evidence="3">
    <location>
        <begin position="532"/>
        <end position="780"/>
    </location>
</feature>